<comment type="caution">
    <text evidence="10">The sequence shown here is derived from an EMBL/GenBank/DDBJ whole genome shotgun (WGS) entry which is preliminary data.</text>
</comment>
<comment type="function">
    <text evidence="1">Resistance to tetracycline by an active tetracycline efflux. This is an energy-dependent process that decreases the accumulation of the antibiotic in whole cells. This protein functions as a metal-tetracycline/H(+) antiporter.</text>
</comment>
<keyword evidence="7 8" id="KW-0472">Membrane</keyword>
<feature type="transmembrane region" description="Helical" evidence="8">
    <location>
        <begin position="276"/>
        <end position="294"/>
    </location>
</feature>
<dbReference type="Gene3D" id="1.20.1250.20">
    <property type="entry name" value="MFS general substrate transporter like domains"/>
    <property type="match status" value="1"/>
</dbReference>
<dbReference type="GO" id="GO:0022857">
    <property type="term" value="F:transmembrane transporter activity"/>
    <property type="evidence" value="ECO:0007669"/>
    <property type="project" value="InterPro"/>
</dbReference>
<evidence type="ECO:0000256" key="7">
    <source>
        <dbReference type="ARBA" id="ARBA00023136"/>
    </source>
</evidence>
<evidence type="ECO:0000313" key="11">
    <source>
        <dbReference type="Proteomes" id="UP000295361"/>
    </source>
</evidence>
<keyword evidence="5 8" id="KW-0812">Transmembrane</keyword>
<dbReference type="GO" id="GO:0016020">
    <property type="term" value="C:membrane"/>
    <property type="evidence" value="ECO:0007669"/>
    <property type="project" value="UniProtKB-SubCell"/>
</dbReference>
<feature type="transmembrane region" description="Helical" evidence="8">
    <location>
        <begin position="129"/>
        <end position="151"/>
    </location>
</feature>
<evidence type="ECO:0000256" key="8">
    <source>
        <dbReference type="SAM" id="Phobius"/>
    </source>
</evidence>
<evidence type="ECO:0000256" key="2">
    <source>
        <dbReference type="ARBA" id="ARBA00004141"/>
    </source>
</evidence>
<dbReference type="AlphaFoldDB" id="A0A4V3CTW0"/>
<dbReference type="SUPFAM" id="SSF103473">
    <property type="entry name" value="MFS general substrate transporter"/>
    <property type="match status" value="1"/>
</dbReference>
<dbReference type="InParanoid" id="A0A4V3CTW0"/>
<feature type="transmembrane region" description="Helical" evidence="8">
    <location>
        <begin position="246"/>
        <end position="264"/>
    </location>
</feature>
<feature type="domain" description="Major facilitator superfamily (MFS) profile" evidence="9">
    <location>
        <begin position="1"/>
        <end position="395"/>
    </location>
</feature>
<feature type="transmembrane region" description="Helical" evidence="8">
    <location>
        <begin position="71"/>
        <end position="94"/>
    </location>
</feature>
<name>A0A4V3CTW0_9BURK</name>
<dbReference type="PANTHER" id="PTHR23504">
    <property type="entry name" value="MAJOR FACILITATOR SUPERFAMILY DOMAIN-CONTAINING PROTEIN 10"/>
    <property type="match status" value="1"/>
</dbReference>
<dbReference type="Pfam" id="PF07690">
    <property type="entry name" value="MFS_1"/>
    <property type="match status" value="1"/>
</dbReference>
<feature type="transmembrane region" description="Helical" evidence="8">
    <location>
        <begin position="300"/>
        <end position="321"/>
    </location>
</feature>
<feature type="transmembrane region" description="Helical" evidence="8">
    <location>
        <begin position="38"/>
        <end position="59"/>
    </location>
</feature>
<feature type="transmembrane region" description="Helical" evidence="8">
    <location>
        <begin position="333"/>
        <end position="359"/>
    </location>
</feature>
<evidence type="ECO:0000313" key="10">
    <source>
        <dbReference type="EMBL" id="TDP74388.1"/>
    </source>
</evidence>
<feature type="transmembrane region" description="Helical" evidence="8">
    <location>
        <begin position="7"/>
        <end position="26"/>
    </location>
</feature>
<evidence type="ECO:0000256" key="1">
    <source>
        <dbReference type="ARBA" id="ARBA00003279"/>
    </source>
</evidence>
<reference evidence="10 11" key="1">
    <citation type="submission" date="2019-03" db="EMBL/GenBank/DDBJ databases">
        <title>Genomic Encyclopedia of Type Strains, Phase IV (KMG-IV): sequencing the most valuable type-strain genomes for metagenomic binning, comparative biology and taxonomic classification.</title>
        <authorList>
            <person name="Goeker M."/>
        </authorList>
    </citation>
    <scope>NUCLEOTIDE SEQUENCE [LARGE SCALE GENOMIC DNA]</scope>
    <source>
        <strain evidence="10 11">DSM 16998</strain>
    </source>
</reference>
<evidence type="ECO:0000256" key="5">
    <source>
        <dbReference type="ARBA" id="ARBA00022692"/>
    </source>
</evidence>
<keyword evidence="4" id="KW-0813">Transport</keyword>
<dbReference type="PROSITE" id="PS00216">
    <property type="entry name" value="SUGAR_TRANSPORT_1"/>
    <property type="match status" value="1"/>
</dbReference>
<dbReference type="EMBL" id="SNXS01000001">
    <property type="protein sequence ID" value="TDP74388.1"/>
    <property type="molecule type" value="Genomic_DNA"/>
</dbReference>
<evidence type="ECO:0000259" key="9">
    <source>
        <dbReference type="PROSITE" id="PS50850"/>
    </source>
</evidence>
<dbReference type="PANTHER" id="PTHR23504:SF15">
    <property type="entry name" value="MAJOR FACILITATOR SUPERFAMILY (MFS) PROFILE DOMAIN-CONTAINING PROTEIN"/>
    <property type="match status" value="1"/>
</dbReference>
<feature type="transmembrane region" description="Helical" evidence="8">
    <location>
        <begin position="208"/>
        <end position="226"/>
    </location>
</feature>
<dbReference type="InterPro" id="IPR005829">
    <property type="entry name" value="Sugar_transporter_CS"/>
</dbReference>
<dbReference type="InterPro" id="IPR001958">
    <property type="entry name" value="Tet-R_TetA/multi-R_MdtG-like"/>
</dbReference>
<keyword evidence="6 8" id="KW-1133">Transmembrane helix</keyword>
<evidence type="ECO:0000256" key="4">
    <source>
        <dbReference type="ARBA" id="ARBA00022448"/>
    </source>
</evidence>
<keyword evidence="11" id="KW-1185">Reference proteome</keyword>
<comment type="similarity">
    <text evidence="3">Belongs to the major facilitator superfamily. TCR/Tet family.</text>
</comment>
<dbReference type="PRINTS" id="PR01035">
    <property type="entry name" value="TCRTETA"/>
</dbReference>
<gene>
    <name evidence="10" type="ORF">DES47_101446</name>
</gene>
<organism evidence="10 11">
    <name type="scientific">Roseateles toxinivorans</name>
    <dbReference type="NCBI Taxonomy" id="270368"/>
    <lineage>
        <taxon>Bacteria</taxon>
        <taxon>Pseudomonadati</taxon>
        <taxon>Pseudomonadota</taxon>
        <taxon>Betaproteobacteria</taxon>
        <taxon>Burkholderiales</taxon>
        <taxon>Sphaerotilaceae</taxon>
        <taxon>Roseateles</taxon>
    </lineage>
</organism>
<feature type="transmembrane region" description="Helical" evidence="8">
    <location>
        <begin position="157"/>
        <end position="177"/>
    </location>
</feature>
<comment type="subcellular location">
    <subcellularLocation>
        <location evidence="2">Membrane</location>
        <topology evidence="2">Multi-pass membrane protein</topology>
    </subcellularLocation>
</comment>
<proteinExistence type="inferred from homology"/>
<evidence type="ECO:0000256" key="6">
    <source>
        <dbReference type="ARBA" id="ARBA00022989"/>
    </source>
</evidence>
<accession>A0A4V3CTW0</accession>
<dbReference type="InterPro" id="IPR011701">
    <property type="entry name" value="MFS"/>
</dbReference>
<evidence type="ECO:0000256" key="3">
    <source>
        <dbReference type="ARBA" id="ARBA00007520"/>
    </source>
</evidence>
<dbReference type="Proteomes" id="UP000295361">
    <property type="component" value="Unassembled WGS sequence"/>
</dbReference>
<dbReference type="RefSeq" id="WP_133699690.1">
    <property type="nucleotide sequence ID" value="NZ_SNXS01000001.1"/>
</dbReference>
<dbReference type="InterPro" id="IPR036259">
    <property type="entry name" value="MFS_trans_sf"/>
</dbReference>
<dbReference type="InterPro" id="IPR020846">
    <property type="entry name" value="MFS_dom"/>
</dbReference>
<protein>
    <submittedName>
        <fullName evidence="10">DHA1 family tetracycline resistance protein-like MFS transporter</fullName>
    </submittedName>
</protein>
<sequence>MSFIMITVLIDMVAIGLIIPVLPPLVGTFTAGSQADQAFWFAAVSFAFGIANFFGSPVLGALSDRYGRRPVLLIGFSGLALSFFVTAMATALWMLIAVRLFSGAMQANAAVANAYVADITPPEDRAKRFGLLGAMFGMGFILGPVAGGLLGEINLHLPFFVAGTLALMNWLYGYFVLPESLPVERRQTINWARVNPISSLKALSQLKGVGGLVAVIGLSALAQFILHSTWVLYTHFKFGWGPKENGLSLFAVGITSVLVQGFLLGKLLKIFSAQRLAVLGLLSSSLCFALWGAASEGWMMYAVIFCNLLGFSAAAAIQSLFSNAADASAQGATMGAMASLNSLMAVAAPVVGGGLLTLVSELPKGHWLIGLPYYFCALLQLAAMLLALRHFTRERARKAVLAGGHAL</sequence>
<dbReference type="OrthoDB" id="9764259at2"/>
<dbReference type="PROSITE" id="PS50850">
    <property type="entry name" value="MFS"/>
    <property type="match status" value="1"/>
</dbReference>
<feature type="transmembrane region" description="Helical" evidence="8">
    <location>
        <begin position="371"/>
        <end position="388"/>
    </location>
</feature>